<dbReference type="PANTHER" id="PTHR10937">
    <property type="entry name" value="GLUCOSAMINE--FRUCTOSE-6-PHOSPHATE AMINOTRANSFERASE, ISOMERIZING"/>
    <property type="match status" value="1"/>
</dbReference>
<keyword evidence="4" id="KW-1185">Reference proteome</keyword>
<evidence type="ECO:0000256" key="1">
    <source>
        <dbReference type="ARBA" id="ARBA00022737"/>
    </source>
</evidence>
<evidence type="ECO:0000313" key="4">
    <source>
        <dbReference type="Proteomes" id="UP001267878"/>
    </source>
</evidence>
<dbReference type="SUPFAM" id="SSF53697">
    <property type="entry name" value="SIS domain"/>
    <property type="match status" value="1"/>
</dbReference>
<keyword evidence="3" id="KW-0032">Aminotransferase</keyword>
<protein>
    <submittedName>
        <fullName evidence="3">Glucosamine--fructose-6-phosphate aminotransferase (Isomerizing)</fullName>
        <ecNumber evidence="3">2.6.1.16</ecNumber>
    </submittedName>
</protein>
<dbReference type="CDD" id="cd05008">
    <property type="entry name" value="SIS_GlmS_GlmD_1"/>
    <property type="match status" value="1"/>
</dbReference>
<organism evidence="3 4">
    <name type="scientific">Agrilutibacter niabensis</name>
    <dbReference type="NCBI Taxonomy" id="380628"/>
    <lineage>
        <taxon>Bacteria</taxon>
        <taxon>Pseudomonadati</taxon>
        <taxon>Pseudomonadota</taxon>
        <taxon>Gammaproteobacteria</taxon>
        <taxon>Lysobacterales</taxon>
        <taxon>Lysobacteraceae</taxon>
        <taxon>Agrilutibacter</taxon>
    </lineage>
</organism>
<dbReference type="Proteomes" id="UP001267878">
    <property type="component" value="Unassembled WGS sequence"/>
</dbReference>
<dbReference type="EMBL" id="JAVDVW010000002">
    <property type="protein sequence ID" value="MDR7100175.1"/>
    <property type="molecule type" value="Genomic_DNA"/>
</dbReference>
<feature type="domain" description="SIS" evidence="2">
    <location>
        <begin position="198"/>
        <end position="334"/>
    </location>
</feature>
<dbReference type="InterPro" id="IPR035466">
    <property type="entry name" value="GlmS/AgaS_SIS"/>
</dbReference>
<keyword evidence="1" id="KW-0677">Repeat</keyword>
<sequence>MIDPTTTKMYAEAAEAADAVERQFTANAGVIDALVARLKQAPPRFIVTCARGSSDHAATYGKYLFETTLGLVTASASPSVGSVYAVQPQLDGALFVVISQSGKSPDLLRNAEIAKAAGAIVVALVNVADSPLARLADTVIPLRAGPENSVAATKSYLCSLAALLQLAARWSGDAALLAAIEELPEAMRAAWRQDWSSLVSGLRLAQNLFVLGRGLGLAAAQEAALKFKETCGLHAEAFSSAEVKHGPMALVGADFPVLAFAQDDDTGASTAAIASEFRARGAPVWLALPGAQGAGVLPLPAPRHPACTPLLTVQAFYGAVNALAVARGHNPDVPPHLNKVTETV</sequence>
<dbReference type="InterPro" id="IPR035490">
    <property type="entry name" value="GlmS/FrlB_SIS"/>
</dbReference>
<dbReference type="Gene3D" id="3.40.50.10490">
    <property type="entry name" value="Glucose-6-phosphate isomerase like protein, domain 1"/>
    <property type="match status" value="2"/>
</dbReference>
<evidence type="ECO:0000313" key="3">
    <source>
        <dbReference type="EMBL" id="MDR7100175.1"/>
    </source>
</evidence>
<evidence type="ECO:0000259" key="2">
    <source>
        <dbReference type="PROSITE" id="PS51464"/>
    </source>
</evidence>
<proteinExistence type="predicted"/>
<accession>A0ABU1VS43</accession>
<gene>
    <name evidence="3" type="ORF">J2X04_002556</name>
</gene>
<name>A0ABU1VS43_9GAMM</name>
<dbReference type="RefSeq" id="WP_310056202.1">
    <property type="nucleotide sequence ID" value="NZ_JAVDVW010000002.1"/>
</dbReference>
<dbReference type="PROSITE" id="PS51464">
    <property type="entry name" value="SIS"/>
    <property type="match status" value="2"/>
</dbReference>
<keyword evidence="3" id="KW-0808">Transferase</keyword>
<dbReference type="GO" id="GO:0004360">
    <property type="term" value="F:glutamine-fructose-6-phosphate transaminase (isomerizing) activity"/>
    <property type="evidence" value="ECO:0007669"/>
    <property type="project" value="UniProtKB-EC"/>
</dbReference>
<reference evidence="3 4" key="1">
    <citation type="submission" date="2023-07" db="EMBL/GenBank/DDBJ databases">
        <title>Sorghum-associated microbial communities from plants grown in Nebraska, USA.</title>
        <authorList>
            <person name="Schachtman D."/>
        </authorList>
    </citation>
    <scope>NUCLEOTIDE SEQUENCE [LARGE SCALE GENOMIC DNA]</scope>
    <source>
        <strain evidence="3 4">BE187</strain>
    </source>
</reference>
<dbReference type="EC" id="2.6.1.16" evidence="3"/>
<dbReference type="CDD" id="cd05009">
    <property type="entry name" value="SIS_GlmS_GlmD_2"/>
    <property type="match status" value="1"/>
</dbReference>
<dbReference type="Pfam" id="PF01380">
    <property type="entry name" value="SIS"/>
    <property type="match status" value="2"/>
</dbReference>
<dbReference type="InterPro" id="IPR001347">
    <property type="entry name" value="SIS_dom"/>
</dbReference>
<dbReference type="PANTHER" id="PTHR10937:SF8">
    <property type="entry name" value="AMINOTRANSFERASE-RELATED"/>
    <property type="match status" value="1"/>
</dbReference>
<dbReference type="InterPro" id="IPR046348">
    <property type="entry name" value="SIS_dom_sf"/>
</dbReference>
<comment type="caution">
    <text evidence="3">The sequence shown here is derived from an EMBL/GenBank/DDBJ whole genome shotgun (WGS) entry which is preliminary data.</text>
</comment>
<feature type="domain" description="SIS" evidence="2">
    <location>
        <begin position="34"/>
        <end position="185"/>
    </location>
</feature>